<proteinExistence type="predicted"/>
<feature type="region of interest" description="Disordered" evidence="2">
    <location>
        <begin position="1"/>
        <end position="36"/>
    </location>
</feature>
<dbReference type="Proteomes" id="UP000005459">
    <property type="component" value="Unassembled WGS sequence"/>
</dbReference>
<gene>
    <name evidence="4" type="ORF">ThimaDRAFT_2505</name>
</gene>
<evidence type="ECO:0000256" key="1">
    <source>
        <dbReference type="ARBA" id="ARBA00022801"/>
    </source>
</evidence>
<keyword evidence="1 4" id="KW-0378">Hydrolase</keyword>
<dbReference type="AlphaFoldDB" id="F9UC53"/>
<evidence type="ECO:0000256" key="2">
    <source>
        <dbReference type="SAM" id="MobiDB-lite"/>
    </source>
</evidence>
<name>F9UC53_9GAMM</name>
<dbReference type="PATRIC" id="fig|768671.3.peg.2651"/>
<dbReference type="RefSeq" id="WP_007193378.1">
    <property type="nucleotide sequence ID" value="NZ_AFWV01000008.1"/>
</dbReference>
<dbReference type="Gene3D" id="3.40.50.850">
    <property type="entry name" value="Isochorismatase-like"/>
    <property type="match status" value="1"/>
</dbReference>
<sequence length="294" mass="32347">MQRGQGERLGAQDLFSQKGLRVHKRQRRDTPRGGAARPYIAISTGATGTGIIGADGSTALSTRPPRHPENPTSWKTAYRSFYYAQAPEPEDLVLDPAETALLCIDVQNLYLEIPSDSQEAARWFPFHRRMREIVIPTTRGLQDAFRAKGMDVIHARIACLLEDGRDRSLSQKKPGWNALLLPKDSAASQLVPELAPLPGEIVVTKTTDSALTGTNLRLILTNLGIRNVVLTGIFTDQCVSSTVRSLADESFNVIVVEDGCAAGTDELHRRELEILNMIYCQVLGSVELRELMGL</sequence>
<dbReference type="EMBL" id="AFWV01000008">
    <property type="protein sequence ID" value="EGV17966.1"/>
    <property type="molecule type" value="Genomic_DNA"/>
</dbReference>
<evidence type="ECO:0000313" key="4">
    <source>
        <dbReference type="EMBL" id="EGV17966.1"/>
    </source>
</evidence>
<dbReference type="Pfam" id="PF00857">
    <property type="entry name" value="Isochorismatase"/>
    <property type="match status" value="1"/>
</dbReference>
<dbReference type="InterPro" id="IPR036380">
    <property type="entry name" value="Isochorismatase-like_sf"/>
</dbReference>
<protein>
    <submittedName>
        <fullName evidence="4">Isochorismatase hydrolase</fullName>
    </submittedName>
</protein>
<dbReference type="CDD" id="cd00431">
    <property type="entry name" value="cysteine_hydrolases"/>
    <property type="match status" value="1"/>
</dbReference>
<reference evidence="4 5" key="1">
    <citation type="submission" date="2011-06" db="EMBL/GenBank/DDBJ databases">
        <title>The draft genome of Thiocapsa marina 5811.</title>
        <authorList>
            <consortium name="US DOE Joint Genome Institute (JGI-PGF)"/>
            <person name="Lucas S."/>
            <person name="Han J."/>
            <person name="Cheng J.-F."/>
            <person name="Goodwin L."/>
            <person name="Pitluck S."/>
            <person name="Peters L."/>
            <person name="Land M.L."/>
            <person name="Hauser L."/>
            <person name="Vogl K."/>
            <person name="Liu Z."/>
            <person name="Imhoff J."/>
            <person name="Thiel V."/>
            <person name="Frigaard N.-U."/>
            <person name="Bryant D."/>
            <person name="Woyke T.J."/>
        </authorList>
    </citation>
    <scope>NUCLEOTIDE SEQUENCE [LARGE SCALE GENOMIC DNA]</scope>
    <source>
        <strain evidence="4 5">5811</strain>
    </source>
</reference>
<organism evidence="4 5">
    <name type="scientific">Thiocapsa marina 5811</name>
    <dbReference type="NCBI Taxonomy" id="768671"/>
    <lineage>
        <taxon>Bacteria</taxon>
        <taxon>Pseudomonadati</taxon>
        <taxon>Pseudomonadota</taxon>
        <taxon>Gammaproteobacteria</taxon>
        <taxon>Chromatiales</taxon>
        <taxon>Chromatiaceae</taxon>
        <taxon>Thiocapsa</taxon>
    </lineage>
</organism>
<dbReference type="SUPFAM" id="SSF52499">
    <property type="entry name" value="Isochorismatase-like hydrolases"/>
    <property type="match status" value="1"/>
</dbReference>
<dbReference type="GO" id="GO:0016787">
    <property type="term" value="F:hydrolase activity"/>
    <property type="evidence" value="ECO:0007669"/>
    <property type="project" value="UniProtKB-KW"/>
</dbReference>
<dbReference type="eggNOG" id="COG1335">
    <property type="taxonomic scope" value="Bacteria"/>
</dbReference>
<dbReference type="STRING" id="768671.ThimaDRAFT_2505"/>
<feature type="domain" description="Isochorismatase-like" evidence="3">
    <location>
        <begin position="99"/>
        <end position="277"/>
    </location>
</feature>
<keyword evidence="5" id="KW-1185">Reference proteome</keyword>
<evidence type="ECO:0000259" key="3">
    <source>
        <dbReference type="Pfam" id="PF00857"/>
    </source>
</evidence>
<evidence type="ECO:0000313" key="5">
    <source>
        <dbReference type="Proteomes" id="UP000005459"/>
    </source>
</evidence>
<feature type="region of interest" description="Disordered" evidence="2">
    <location>
        <begin position="53"/>
        <end position="72"/>
    </location>
</feature>
<dbReference type="PANTHER" id="PTHR43540">
    <property type="entry name" value="PEROXYUREIDOACRYLATE/UREIDOACRYLATE AMIDOHYDROLASE-RELATED"/>
    <property type="match status" value="1"/>
</dbReference>
<dbReference type="InterPro" id="IPR000868">
    <property type="entry name" value="Isochorismatase-like_dom"/>
</dbReference>
<dbReference type="InterPro" id="IPR050272">
    <property type="entry name" value="Isochorismatase-like_hydrls"/>
</dbReference>
<dbReference type="PANTHER" id="PTHR43540:SF1">
    <property type="entry name" value="ISOCHORISMATASE HYDROLASE"/>
    <property type="match status" value="1"/>
</dbReference>
<accession>F9UC53</accession>